<gene>
    <name evidence="6" type="ORF">DP106_07250</name>
</gene>
<evidence type="ECO:0000313" key="6">
    <source>
        <dbReference type="EMBL" id="RJX49897.1"/>
    </source>
</evidence>
<dbReference type="InterPro" id="IPR008719">
    <property type="entry name" value="N2O_reductase_NosL"/>
</dbReference>
<dbReference type="NCBIfam" id="TIGR03804">
    <property type="entry name" value="para_beta_helix"/>
    <property type="match status" value="1"/>
</dbReference>
<dbReference type="Proteomes" id="UP000281564">
    <property type="component" value="Unassembled WGS sequence"/>
</dbReference>
<dbReference type="Gene3D" id="2.160.20.10">
    <property type="entry name" value="Single-stranded right-handed beta-helix, Pectin lyase-like"/>
    <property type="match status" value="1"/>
</dbReference>
<comment type="pathway">
    <text evidence="1">Protein modification; protein ubiquitination.</text>
</comment>
<reference evidence="6 7" key="1">
    <citation type="submission" date="2018-06" db="EMBL/GenBank/DDBJ databases">
        <title>Halonotius sp. F13-13 a new haloarchaeeon isolated from a solar saltern from Isla Cristina, Huelva, Spain.</title>
        <authorList>
            <person name="Duran-Viseras A."/>
            <person name="Sanchez-Porro C."/>
            <person name="Ventosa A."/>
        </authorList>
    </citation>
    <scope>NUCLEOTIDE SEQUENCE [LARGE SCALE GENOMIC DNA]</scope>
    <source>
        <strain evidence="6 7">CECT 7525</strain>
    </source>
</reference>
<dbReference type="Pfam" id="PF05048">
    <property type="entry name" value="NosD"/>
    <property type="match status" value="1"/>
</dbReference>
<dbReference type="SUPFAM" id="SSF160387">
    <property type="entry name" value="NosL/MerB-like"/>
    <property type="match status" value="1"/>
</dbReference>
<keyword evidence="7" id="KW-1185">Reference proteome</keyword>
<evidence type="ECO:0000256" key="2">
    <source>
        <dbReference type="ARBA" id="ARBA00022737"/>
    </source>
</evidence>
<dbReference type="PANTHER" id="PTHR22990:SF15">
    <property type="entry name" value="F-BOX ONLY PROTEIN 10"/>
    <property type="match status" value="1"/>
</dbReference>
<dbReference type="InterPro" id="IPR011050">
    <property type="entry name" value="Pectin_lyase_fold/virulence"/>
</dbReference>
<dbReference type="InterPro" id="IPR007742">
    <property type="entry name" value="NosD_dom"/>
</dbReference>
<evidence type="ECO:0000259" key="5">
    <source>
        <dbReference type="Pfam" id="PF05048"/>
    </source>
</evidence>
<protein>
    <submittedName>
        <fullName evidence="6">Copper-binding protein</fullName>
    </submittedName>
</protein>
<dbReference type="Gene3D" id="3.30.70.2050">
    <property type="match status" value="1"/>
</dbReference>
<dbReference type="EMBL" id="QMDW01000008">
    <property type="protein sequence ID" value="RJX49897.1"/>
    <property type="molecule type" value="Genomic_DNA"/>
</dbReference>
<dbReference type="PANTHER" id="PTHR22990">
    <property type="entry name" value="F-BOX ONLY PROTEIN"/>
    <property type="match status" value="1"/>
</dbReference>
<dbReference type="SUPFAM" id="SSF51126">
    <property type="entry name" value="Pectin lyase-like"/>
    <property type="match status" value="1"/>
</dbReference>
<evidence type="ECO:0000256" key="4">
    <source>
        <dbReference type="SAM" id="MobiDB-lite"/>
    </source>
</evidence>
<feature type="region of interest" description="Disordered" evidence="4">
    <location>
        <begin position="593"/>
        <end position="618"/>
    </location>
</feature>
<dbReference type="InterPro" id="IPR022441">
    <property type="entry name" value="Para_beta_helix_rpt-2"/>
</dbReference>
<evidence type="ECO:0000256" key="1">
    <source>
        <dbReference type="ARBA" id="ARBA00004906"/>
    </source>
</evidence>
<name>A0A3A6QE88_9EURY</name>
<evidence type="ECO:0000256" key="3">
    <source>
        <dbReference type="ARBA" id="ARBA00022786"/>
    </source>
</evidence>
<keyword evidence="3" id="KW-0833">Ubl conjugation pathway</keyword>
<feature type="domain" description="Periplasmic copper-binding protein NosD beta helix" evidence="5">
    <location>
        <begin position="384"/>
        <end position="548"/>
    </location>
</feature>
<evidence type="ECO:0000313" key="7">
    <source>
        <dbReference type="Proteomes" id="UP000281564"/>
    </source>
</evidence>
<sequence length="643" mass="68182">MNRGMDWRLPRRWQVGLMLFVLVVVIPAALFGIPVDSAAPEPVPFEDTRAIGVASAEEVAADDTAAIPRVQVFYSQYQYVIGYYGLPTALAAITEPATRQQYGHPLVTYVTDYSSTTPSVGDDGRIDTERYPAWTAASDAVFVVDSGATTPVGEAIVPFSDRDDATAFADDTGGRVVSWTTLSEQSFEADDGAVVRDRVSEQRADADAWVANRTELLDRERSVIVGSDDDLQTAIDDAPNGTTVAVAPGQYPGSIEIDHPITLRGPGATIAGDGEGSVISVTADRVAIQGVTVTGVGNQTRNPDAVAGDTWDANIELGYGHGDAAIKATGANDTLIADVTVPHTPANGVLLRRSPGGVVTNLSVAGPEDWHDGFMGVIAMYSPTVIEDSAVTDGRDGVYLHRSDGTVIRNNTFRENRYGVHLMYSSETLVANNRMAGQEYGGITVMTDPTRTAIVGNLVRNTATGISTSGSNAYIAHNGVTDSRIGITTTAINSLYEHNVVRHNNQGMRTGSVVATSKVTGNDFIANDRHAGASAGPLRVWRGNHWEDALATPSGRTAERAYMPTDPVDGQRHRSMARRTVAASPVYQGLRELTGASPGLRSGSILDPDPVEASQNQDLVETTETLHTDGLAGVPATPSPPDR</sequence>
<dbReference type="Pfam" id="PF05573">
    <property type="entry name" value="NosL"/>
    <property type="match status" value="1"/>
</dbReference>
<accession>A0A3A6QE88</accession>
<dbReference type="InterPro" id="IPR012334">
    <property type="entry name" value="Pectin_lyas_fold"/>
</dbReference>
<keyword evidence="2" id="KW-0677">Repeat</keyword>
<dbReference type="SMART" id="SM00710">
    <property type="entry name" value="PbH1"/>
    <property type="match status" value="7"/>
</dbReference>
<dbReference type="InterPro" id="IPR051550">
    <property type="entry name" value="SCF-Subunits/Alg-Epimerases"/>
</dbReference>
<proteinExistence type="predicted"/>
<comment type="caution">
    <text evidence="6">The sequence shown here is derived from an EMBL/GenBank/DDBJ whole genome shotgun (WGS) entry which is preliminary data.</text>
</comment>
<organism evidence="6 7">
    <name type="scientific">Halonotius pteroides</name>
    <dbReference type="NCBI Taxonomy" id="268735"/>
    <lineage>
        <taxon>Archaea</taxon>
        <taxon>Methanobacteriati</taxon>
        <taxon>Methanobacteriota</taxon>
        <taxon>Stenosarchaea group</taxon>
        <taxon>Halobacteria</taxon>
        <taxon>Halobacteriales</taxon>
        <taxon>Haloferacaceae</taxon>
        <taxon>Halonotius</taxon>
    </lineage>
</organism>
<dbReference type="InterPro" id="IPR006626">
    <property type="entry name" value="PbH1"/>
</dbReference>
<dbReference type="AlphaFoldDB" id="A0A3A6QE88"/>